<dbReference type="PANTHER" id="PTHR46863">
    <property type="entry name" value="OS09G0572100 PROTEIN"/>
    <property type="match status" value="1"/>
</dbReference>
<feature type="compositionally biased region" description="Basic and acidic residues" evidence="1">
    <location>
        <begin position="302"/>
        <end position="327"/>
    </location>
</feature>
<dbReference type="PANTHER" id="PTHR46863:SF1">
    <property type="entry name" value="PROTEIN KINASE SUPERFAMILY PROTEIN"/>
    <property type="match status" value="1"/>
</dbReference>
<keyword evidence="4" id="KW-1185">Reference proteome</keyword>
<dbReference type="Proteomes" id="UP000634136">
    <property type="component" value="Unassembled WGS sequence"/>
</dbReference>
<gene>
    <name evidence="3" type="ORF">G2W53_021518</name>
</gene>
<dbReference type="AlphaFoldDB" id="A0A834TLI3"/>
<keyword evidence="3" id="KW-0418">Kinase</keyword>
<dbReference type="GO" id="GO:0004672">
    <property type="term" value="F:protein kinase activity"/>
    <property type="evidence" value="ECO:0007669"/>
    <property type="project" value="InterPro"/>
</dbReference>
<dbReference type="OrthoDB" id="4062651at2759"/>
<dbReference type="InterPro" id="IPR011009">
    <property type="entry name" value="Kinase-like_dom_sf"/>
</dbReference>
<feature type="domain" description="Protein kinase" evidence="2">
    <location>
        <begin position="99"/>
        <end position="382"/>
    </location>
</feature>
<accession>A0A834TLI3</accession>
<protein>
    <submittedName>
        <fullName evidence="3">LysM domain receptor-like kinase 3</fullName>
    </submittedName>
</protein>
<dbReference type="EMBL" id="JAAIUW010000007">
    <property type="protein sequence ID" value="KAF7823374.1"/>
    <property type="molecule type" value="Genomic_DNA"/>
</dbReference>
<dbReference type="PROSITE" id="PS50011">
    <property type="entry name" value="PROTEIN_KINASE_DOM"/>
    <property type="match status" value="1"/>
</dbReference>
<dbReference type="Gene3D" id="1.10.510.10">
    <property type="entry name" value="Transferase(Phosphotransferase) domain 1"/>
    <property type="match status" value="1"/>
</dbReference>
<keyword evidence="3" id="KW-0808">Transferase</keyword>
<comment type="caution">
    <text evidence="3">The sequence shown here is derived from an EMBL/GenBank/DDBJ whole genome shotgun (WGS) entry which is preliminary data.</text>
</comment>
<evidence type="ECO:0000259" key="2">
    <source>
        <dbReference type="PROSITE" id="PS50011"/>
    </source>
</evidence>
<feature type="region of interest" description="Disordered" evidence="1">
    <location>
        <begin position="263"/>
        <end position="282"/>
    </location>
</feature>
<name>A0A834TLI3_9FABA</name>
<reference evidence="3" key="1">
    <citation type="submission" date="2020-09" db="EMBL/GenBank/DDBJ databases">
        <title>Genome-Enabled Discovery of Anthraquinone Biosynthesis in Senna tora.</title>
        <authorList>
            <person name="Kang S.-H."/>
            <person name="Pandey R.P."/>
            <person name="Lee C.-M."/>
            <person name="Sim J.-S."/>
            <person name="Jeong J.-T."/>
            <person name="Choi B.-S."/>
            <person name="Jung M."/>
            <person name="Ginzburg D."/>
            <person name="Zhao K."/>
            <person name="Won S.Y."/>
            <person name="Oh T.-J."/>
            <person name="Yu Y."/>
            <person name="Kim N.-H."/>
            <person name="Lee O.R."/>
            <person name="Lee T.-H."/>
            <person name="Bashyal P."/>
            <person name="Kim T.-S."/>
            <person name="Lee W.-H."/>
            <person name="Kawkins C."/>
            <person name="Kim C.-K."/>
            <person name="Kim J.S."/>
            <person name="Ahn B.O."/>
            <person name="Rhee S.Y."/>
            <person name="Sohng J.K."/>
        </authorList>
    </citation>
    <scope>NUCLEOTIDE SEQUENCE</scope>
    <source>
        <tissue evidence="3">Leaf</tissue>
    </source>
</reference>
<dbReference type="GO" id="GO:0005524">
    <property type="term" value="F:ATP binding"/>
    <property type="evidence" value="ECO:0007669"/>
    <property type="project" value="InterPro"/>
</dbReference>
<dbReference type="InterPro" id="IPR000719">
    <property type="entry name" value="Prot_kinase_dom"/>
</dbReference>
<dbReference type="Pfam" id="PF07714">
    <property type="entry name" value="PK_Tyr_Ser-Thr"/>
    <property type="match status" value="1"/>
</dbReference>
<feature type="region of interest" description="Disordered" evidence="1">
    <location>
        <begin position="294"/>
        <end position="337"/>
    </location>
</feature>
<proteinExistence type="predicted"/>
<dbReference type="SUPFAM" id="SSF56112">
    <property type="entry name" value="Protein kinase-like (PK-like)"/>
    <property type="match status" value="1"/>
</dbReference>
<dbReference type="InterPro" id="IPR001245">
    <property type="entry name" value="Ser-Thr/Tyr_kinase_cat_dom"/>
</dbReference>
<sequence>MGAKLRVLGSLGARTPRTRTRTSEPTAQTPNPPSTAPSSSFFFEPSPPNTAHTGFRLTSDTSSFVVSSPTSLPPNLRDTLPQNPNIYHFSEIHSATHNFLPNRFASSSSWRCTLRGRDVMVFRRKFRRRIETAQLRQRLSVICRSHHVSIINLLGASISDGQIYLVYEYVNGANLSDCLRNTHNPRFTVLSNWISRMQVATDIAHGLDYIHNGMGVNGGFTHHNRINSGGIIVTEPSLNAKLCHFGAAQLCGEIDEGEGEIADADADRSSLKPSGSSRTKFEGVRGYMSPEFQSTGVATQKSDVRASREDVCDRDGEGRRGRRRAEEVVGSEDEGLVSDRGCGEGDTCSVRVRPRGSGKEAEYDTCGRNDLEAIFGIEDLVR</sequence>
<feature type="region of interest" description="Disordered" evidence="1">
    <location>
        <begin position="1"/>
        <end position="45"/>
    </location>
</feature>
<organism evidence="3 4">
    <name type="scientific">Senna tora</name>
    <dbReference type="NCBI Taxonomy" id="362788"/>
    <lineage>
        <taxon>Eukaryota</taxon>
        <taxon>Viridiplantae</taxon>
        <taxon>Streptophyta</taxon>
        <taxon>Embryophyta</taxon>
        <taxon>Tracheophyta</taxon>
        <taxon>Spermatophyta</taxon>
        <taxon>Magnoliopsida</taxon>
        <taxon>eudicotyledons</taxon>
        <taxon>Gunneridae</taxon>
        <taxon>Pentapetalae</taxon>
        <taxon>rosids</taxon>
        <taxon>fabids</taxon>
        <taxon>Fabales</taxon>
        <taxon>Fabaceae</taxon>
        <taxon>Caesalpinioideae</taxon>
        <taxon>Cassia clade</taxon>
        <taxon>Senna</taxon>
    </lineage>
</organism>
<keyword evidence="3" id="KW-0675">Receptor</keyword>
<evidence type="ECO:0000313" key="4">
    <source>
        <dbReference type="Proteomes" id="UP000634136"/>
    </source>
</evidence>
<evidence type="ECO:0000256" key="1">
    <source>
        <dbReference type="SAM" id="MobiDB-lite"/>
    </source>
</evidence>
<evidence type="ECO:0000313" key="3">
    <source>
        <dbReference type="EMBL" id="KAF7823374.1"/>
    </source>
</evidence>